<accession>A0A1M5V7H0</accession>
<dbReference type="AlphaFoldDB" id="A0A1M5V7H0"/>
<dbReference type="Pfam" id="PF00149">
    <property type="entry name" value="Metallophos"/>
    <property type="match status" value="1"/>
</dbReference>
<protein>
    <submittedName>
        <fullName evidence="6">3',5'-cyclic AMP phosphodiesterase CpdA</fullName>
    </submittedName>
</protein>
<feature type="domain" description="Calcineurin-like phosphoesterase" evidence="5">
    <location>
        <begin position="2"/>
        <end position="197"/>
    </location>
</feature>
<evidence type="ECO:0000259" key="5">
    <source>
        <dbReference type="Pfam" id="PF00149"/>
    </source>
</evidence>
<dbReference type="InterPro" id="IPR026575">
    <property type="entry name" value="GpdQ/CpdA-like"/>
</dbReference>
<dbReference type="EMBL" id="FQXE01000004">
    <property type="protein sequence ID" value="SHH71171.1"/>
    <property type="molecule type" value="Genomic_DNA"/>
</dbReference>
<evidence type="ECO:0000256" key="1">
    <source>
        <dbReference type="ARBA" id="ARBA00022723"/>
    </source>
</evidence>
<comment type="similarity">
    <text evidence="4">Belongs to the cyclic nucleotide phosphodiesterase class-III family.</text>
</comment>
<evidence type="ECO:0000256" key="2">
    <source>
        <dbReference type="ARBA" id="ARBA00022801"/>
    </source>
</evidence>
<dbReference type="InterPro" id="IPR029052">
    <property type="entry name" value="Metallo-depent_PP-like"/>
</dbReference>
<dbReference type="RefSeq" id="WP_073102935.1">
    <property type="nucleotide sequence ID" value="NZ_FQXE01000004.1"/>
</dbReference>
<dbReference type="InterPro" id="IPR042283">
    <property type="entry name" value="GpdQ_catalytic"/>
</dbReference>
<dbReference type="PANTHER" id="PTHR42988:SF2">
    <property type="entry name" value="CYCLIC NUCLEOTIDE PHOSPHODIESTERASE CBUA0032-RELATED"/>
    <property type="match status" value="1"/>
</dbReference>
<keyword evidence="7" id="KW-1185">Reference proteome</keyword>
<evidence type="ECO:0000256" key="3">
    <source>
        <dbReference type="ARBA" id="ARBA00023004"/>
    </source>
</evidence>
<dbReference type="Gene3D" id="3.30.750.180">
    <property type="entry name" value="GpdQ, beta-strand dimerisation domain"/>
    <property type="match status" value="1"/>
</dbReference>
<evidence type="ECO:0000256" key="4">
    <source>
        <dbReference type="ARBA" id="ARBA00025742"/>
    </source>
</evidence>
<keyword evidence="3" id="KW-0408">Iron</keyword>
<dbReference type="STRING" id="658167.SAMN04488135_104272"/>
<dbReference type="SUPFAM" id="SSF56300">
    <property type="entry name" value="Metallo-dependent phosphatases"/>
    <property type="match status" value="1"/>
</dbReference>
<dbReference type="InterPro" id="IPR050884">
    <property type="entry name" value="CNP_phosphodiesterase-III"/>
</dbReference>
<name>A0A1M5V7H0_9BURK</name>
<keyword evidence="1" id="KW-0479">Metal-binding</keyword>
<evidence type="ECO:0000313" key="7">
    <source>
        <dbReference type="Proteomes" id="UP000184226"/>
    </source>
</evidence>
<reference evidence="6 7" key="1">
    <citation type="submission" date="2016-11" db="EMBL/GenBank/DDBJ databases">
        <authorList>
            <person name="Jaros S."/>
            <person name="Januszkiewicz K."/>
            <person name="Wedrychowicz H."/>
        </authorList>
    </citation>
    <scope>NUCLEOTIDE SEQUENCE [LARGE SCALE GENOMIC DNA]</scope>
    <source>
        <strain evidence="6 7">CGMCC 1.10190</strain>
    </source>
</reference>
<keyword evidence="2" id="KW-0378">Hydrolase</keyword>
<dbReference type="PANTHER" id="PTHR42988">
    <property type="entry name" value="PHOSPHOHYDROLASE"/>
    <property type="match status" value="1"/>
</dbReference>
<dbReference type="OrthoDB" id="9784378at2"/>
<dbReference type="InterPro" id="IPR042281">
    <property type="entry name" value="GpdQ_beta-strand"/>
</dbReference>
<dbReference type="GO" id="GO:0004112">
    <property type="term" value="F:cyclic-nucleotide phosphodiesterase activity"/>
    <property type="evidence" value="ECO:0007669"/>
    <property type="project" value="InterPro"/>
</dbReference>
<dbReference type="InterPro" id="IPR004843">
    <property type="entry name" value="Calcineurin-like_PHP"/>
</dbReference>
<gene>
    <name evidence="6" type="ORF">SAMN04488135_104272</name>
</gene>
<organism evidence="6 7">
    <name type="scientific">Pollutimonas bauzanensis</name>
    <dbReference type="NCBI Taxonomy" id="658167"/>
    <lineage>
        <taxon>Bacteria</taxon>
        <taxon>Pseudomonadati</taxon>
        <taxon>Pseudomonadota</taxon>
        <taxon>Betaproteobacteria</taxon>
        <taxon>Burkholderiales</taxon>
        <taxon>Alcaligenaceae</taxon>
        <taxon>Pollutimonas</taxon>
    </lineage>
</organism>
<dbReference type="CDD" id="cd07402">
    <property type="entry name" value="MPP_GpdQ"/>
    <property type="match status" value="1"/>
</dbReference>
<dbReference type="GO" id="GO:0046872">
    <property type="term" value="F:metal ion binding"/>
    <property type="evidence" value="ECO:0007669"/>
    <property type="project" value="UniProtKB-KW"/>
</dbReference>
<evidence type="ECO:0000313" key="6">
    <source>
        <dbReference type="EMBL" id="SHH71171.1"/>
    </source>
</evidence>
<sequence>MLLAQISDLHIQREGAHSALIQAETHLLRCIETLNRLRPRPDLLAITGDLTESGRKEEYLILKPMLQKLKMPFLLIPGNHDSRENLRETFREHAYLQGDAPFIQYAIDTWPLRIVALDTTVPMRSHGELCSARLAWLARTLAQQPERPTVVLMHHPPFATGIRLMDELGLLEGREAFADIIAPYGNIERILCGHLHRTIVCRVGNTVASTCPGTAHQIALDLGAPDDLYFNFEPPGYQLHSQGAHGLVTHHAVIGDFPGPYAF</sequence>
<dbReference type="Proteomes" id="UP000184226">
    <property type="component" value="Unassembled WGS sequence"/>
</dbReference>
<dbReference type="Gene3D" id="3.60.21.40">
    <property type="entry name" value="GpdQ, catalytic alpha/beta sandwich domain"/>
    <property type="match status" value="1"/>
</dbReference>
<proteinExistence type="inferred from homology"/>